<evidence type="ECO:0008006" key="3">
    <source>
        <dbReference type="Google" id="ProtNLM"/>
    </source>
</evidence>
<evidence type="ECO:0000313" key="2">
    <source>
        <dbReference type="Proteomes" id="UP001291623"/>
    </source>
</evidence>
<keyword evidence="2" id="KW-1185">Reference proteome</keyword>
<comment type="caution">
    <text evidence="1">The sequence shown here is derived from an EMBL/GenBank/DDBJ whole genome shotgun (WGS) entry which is preliminary data.</text>
</comment>
<reference evidence="1" key="1">
    <citation type="submission" date="2023-12" db="EMBL/GenBank/DDBJ databases">
        <title>Genome assembly of Anisodus tanguticus.</title>
        <authorList>
            <person name="Wang Y.-J."/>
        </authorList>
    </citation>
    <scope>NUCLEOTIDE SEQUENCE</scope>
    <source>
        <strain evidence="1">KB-2021</strain>
        <tissue evidence="1">Leaf</tissue>
    </source>
</reference>
<dbReference type="Proteomes" id="UP001291623">
    <property type="component" value="Unassembled WGS sequence"/>
</dbReference>
<dbReference type="EMBL" id="JAVYJV010000014">
    <property type="protein sequence ID" value="KAK4354215.1"/>
    <property type="molecule type" value="Genomic_DNA"/>
</dbReference>
<organism evidence="1 2">
    <name type="scientific">Anisodus tanguticus</name>
    <dbReference type="NCBI Taxonomy" id="243964"/>
    <lineage>
        <taxon>Eukaryota</taxon>
        <taxon>Viridiplantae</taxon>
        <taxon>Streptophyta</taxon>
        <taxon>Embryophyta</taxon>
        <taxon>Tracheophyta</taxon>
        <taxon>Spermatophyta</taxon>
        <taxon>Magnoliopsida</taxon>
        <taxon>eudicotyledons</taxon>
        <taxon>Gunneridae</taxon>
        <taxon>Pentapetalae</taxon>
        <taxon>asterids</taxon>
        <taxon>lamiids</taxon>
        <taxon>Solanales</taxon>
        <taxon>Solanaceae</taxon>
        <taxon>Solanoideae</taxon>
        <taxon>Hyoscyameae</taxon>
        <taxon>Anisodus</taxon>
    </lineage>
</organism>
<name>A0AAE1RKW4_9SOLA</name>
<evidence type="ECO:0000313" key="1">
    <source>
        <dbReference type="EMBL" id="KAK4354215.1"/>
    </source>
</evidence>
<dbReference type="AlphaFoldDB" id="A0AAE1RKW4"/>
<sequence>MKDLTTNFAKLDKFGGVDFHRWQKKMHFLLTTLKVVYVISTTRPPEANEGEEETLESIRARMKWDNDVYLCRGYILNAMSDVLFDIYQHVKTTKELWDAFGGQVYV</sequence>
<gene>
    <name evidence="1" type="ORF">RND71_026409</name>
</gene>
<protein>
    <recommendedName>
        <fullName evidence="3">Zinc finger, CCHC-type</fullName>
    </recommendedName>
</protein>
<proteinExistence type="predicted"/>
<accession>A0AAE1RKW4</accession>
<dbReference type="PANTHER" id="PTHR47592">
    <property type="entry name" value="PBF68 PROTEIN"/>
    <property type="match status" value="1"/>
</dbReference>
<dbReference type="PANTHER" id="PTHR47592:SF29">
    <property type="entry name" value="ZINC FINGER, CCHC-TYPE"/>
    <property type="match status" value="1"/>
</dbReference>